<dbReference type="Proteomes" id="UP001168990">
    <property type="component" value="Unassembled WGS sequence"/>
</dbReference>
<evidence type="ECO:0000256" key="1">
    <source>
        <dbReference type="SAM" id="MobiDB-lite"/>
    </source>
</evidence>
<feature type="compositionally biased region" description="Low complexity" evidence="1">
    <location>
        <begin position="134"/>
        <end position="148"/>
    </location>
</feature>
<name>A0AA39FKK8_9HYME</name>
<reference evidence="3" key="1">
    <citation type="journal article" date="2023" name="bioRxiv">
        <title>Scaffold-level genome assemblies of two parasitoid biocontrol wasps reveal the parthenogenesis mechanism and an associated novel virus.</title>
        <authorList>
            <person name="Inwood S."/>
            <person name="Skelly J."/>
            <person name="Guhlin J."/>
            <person name="Harrop T."/>
            <person name="Goldson S."/>
            <person name="Dearden P."/>
        </authorList>
    </citation>
    <scope>NUCLEOTIDE SEQUENCE</scope>
    <source>
        <strain evidence="3">Irish</strain>
        <tissue evidence="3">Whole body</tissue>
    </source>
</reference>
<protein>
    <submittedName>
        <fullName evidence="3">Uncharacterized protein</fullName>
    </submittedName>
</protein>
<keyword evidence="4" id="KW-1185">Reference proteome</keyword>
<proteinExistence type="predicted"/>
<feature type="compositionally biased region" description="Basic and acidic residues" evidence="1">
    <location>
        <begin position="117"/>
        <end position="131"/>
    </location>
</feature>
<evidence type="ECO:0000313" key="4">
    <source>
        <dbReference type="Proteomes" id="UP001168990"/>
    </source>
</evidence>
<evidence type="ECO:0000313" key="3">
    <source>
        <dbReference type="EMBL" id="KAK0171329.1"/>
    </source>
</evidence>
<reference evidence="3" key="2">
    <citation type="submission" date="2023-03" db="EMBL/GenBank/DDBJ databases">
        <authorList>
            <person name="Inwood S.N."/>
            <person name="Skelly J.G."/>
            <person name="Guhlin J."/>
            <person name="Harrop T.W.R."/>
            <person name="Goldson S.G."/>
            <person name="Dearden P.K."/>
        </authorList>
    </citation>
    <scope>NUCLEOTIDE SEQUENCE</scope>
    <source>
        <strain evidence="3">Irish</strain>
        <tissue evidence="3">Whole body</tissue>
    </source>
</reference>
<accession>A0AA39FKK8</accession>
<comment type="caution">
    <text evidence="3">The sequence shown here is derived from an EMBL/GenBank/DDBJ whole genome shotgun (WGS) entry which is preliminary data.</text>
</comment>
<dbReference type="EMBL" id="JAQQBS010000003">
    <property type="protein sequence ID" value="KAK0171329.1"/>
    <property type="molecule type" value="Genomic_DNA"/>
</dbReference>
<keyword evidence="2" id="KW-0732">Signal</keyword>
<dbReference type="AlphaFoldDB" id="A0AA39FKK8"/>
<organism evidence="3 4">
    <name type="scientific">Microctonus aethiopoides</name>
    <dbReference type="NCBI Taxonomy" id="144406"/>
    <lineage>
        <taxon>Eukaryota</taxon>
        <taxon>Metazoa</taxon>
        <taxon>Ecdysozoa</taxon>
        <taxon>Arthropoda</taxon>
        <taxon>Hexapoda</taxon>
        <taxon>Insecta</taxon>
        <taxon>Pterygota</taxon>
        <taxon>Neoptera</taxon>
        <taxon>Endopterygota</taxon>
        <taxon>Hymenoptera</taxon>
        <taxon>Apocrita</taxon>
        <taxon>Ichneumonoidea</taxon>
        <taxon>Braconidae</taxon>
        <taxon>Euphorinae</taxon>
        <taxon>Microctonus</taxon>
    </lineage>
</organism>
<evidence type="ECO:0000256" key="2">
    <source>
        <dbReference type="SAM" id="SignalP"/>
    </source>
</evidence>
<feature type="region of interest" description="Disordered" evidence="1">
    <location>
        <begin position="85"/>
        <end position="190"/>
    </location>
</feature>
<feature type="region of interest" description="Disordered" evidence="1">
    <location>
        <begin position="32"/>
        <end position="54"/>
    </location>
</feature>
<gene>
    <name evidence="3" type="ORF">PV328_009074</name>
</gene>
<feature type="signal peptide" evidence="2">
    <location>
        <begin position="1"/>
        <end position="22"/>
    </location>
</feature>
<feature type="chain" id="PRO_5041303086" evidence="2">
    <location>
        <begin position="23"/>
        <end position="421"/>
    </location>
</feature>
<feature type="compositionally biased region" description="Polar residues" evidence="1">
    <location>
        <begin position="106"/>
        <end position="116"/>
    </location>
</feature>
<sequence length="421" mass="45959">MTHRASYLLFIVLFNIINDSLSVAVLSDKNQLEPLKPSPVDENQQESSEKSLTKFDPSVVEIIGDSYKKRETTSTIKSEKLIEEDKTKKTRTIPGSHGRFRRIESMQVTTRSSDSTRFPDRYGNRPDDRFNWHSSSGRPGGSSSTNNGAFGGNSGGNTDRFGLRPSYPSNNDGEYGRPGVSNNNRPTAGRPNYGYGYGGYGDNGAYGSHGFEVNQRPGSIHFSGNGGRPPGGGGYGIYGTVGEQDEFPVTEGVGAPAPPSNIHTQKAVALKALAGVALIGAAAALAANPALLPVGAVLAGRKRRSTQESSQHNLLEFSEQFIRNHVPQIYNDDKVEKNFWGSSECVARLTCELQREYVKTIKNNPVLRWDILRELEELIANEILSADYVLQSTKLLTKIAHDANPKEGKCEIFSCNLFIPS</sequence>